<comment type="similarity">
    <text evidence="8">Belongs to the Mrp/NBP35 ATP-binding proteins family.</text>
</comment>
<dbReference type="Proteomes" id="UP001596296">
    <property type="component" value="Unassembled WGS sequence"/>
</dbReference>
<evidence type="ECO:0000256" key="4">
    <source>
        <dbReference type="ARBA" id="ARBA00023004"/>
    </source>
</evidence>
<proteinExistence type="inferred from homology"/>
<feature type="compositionally biased region" description="Basic and acidic residues" evidence="9">
    <location>
        <begin position="365"/>
        <end position="387"/>
    </location>
</feature>
<dbReference type="Pfam" id="PF10609">
    <property type="entry name" value="ParA"/>
    <property type="match status" value="1"/>
</dbReference>
<dbReference type="GO" id="GO:0005524">
    <property type="term" value="F:ATP binding"/>
    <property type="evidence" value="ECO:0007669"/>
    <property type="project" value="UniProtKB-UniRule"/>
</dbReference>
<dbReference type="AlphaFoldDB" id="A0ABD5UTU8"/>
<evidence type="ECO:0000256" key="6">
    <source>
        <dbReference type="ARBA" id="ARBA00058094"/>
    </source>
</evidence>
<dbReference type="PANTHER" id="PTHR42961:SF2">
    <property type="entry name" value="IRON-SULFUR PROTEIN NUBPL"/>
    <property type="match status" value="1"/>
</dbReference>
<keyword evidence="5 8" id="KW-0411">Iron-sulfur</keyword>
<organism evidence="11 12">
    <name type="scientific">Halopenitus salinus</name>
    <dbReference type="NCBI Taxonomy" id="1198295"/>
    <lineage>
        <taxon>Archaea</taxon>
        <taxon>Methanobacteriati</taxon>
        <taxon>Methanobacteriota</taxon>
        <taxon>Stenosarchaea group</taxon>
        <taxon>Halobacteria</taxon>
        <taxon>Halobacteriales</taxon>
        <taxon>Haloferacaceae</taxon>
        <taxon>Halopenitus</taxon>
    </lineage>
</organism>
<keyword evidence="12" id="KW-1185">Reference proteome</keyword>
<reference evidence="11 12" key="1">
    <citation type="journal article" date="2019" name="Int. J. Syst. Evol. Microbiol.">
        <title>The Global Catalogue of Microorganisms (GCM) 10K type strain sequencing project: providing services to taxonomists for standard genome sequencing and annotation.</title>
        <authorList>
            <consortium name="The Broad Institute Genomics Platform"/>
            <consortium name="The Broad Institute Genome Sequencing Center for Infectious Disease"/>
            <person name="Wu L."/>
            <person name="Ma J."/>
        </authorList>
    </citation>
    <scope>NUCLEOTIDE SEQUENCE [LARGE SCALE GENOMIC DNA]</scope>
    <source>
        <strain evidence="11 12">SKJ47</strain>
    </source>
</reference>
<dbReference type="SUPFAM" id="SSF117916">
    <property type="entry name" value="Fe-S cluster assembly (FSCA) domain-like"/>
    <property type="match status" value="1"/>
</dbReference>
<dbReference type="InterPro" id="IPR000808">
    <property type="entry name" value="Mrp-like_CS"/>
</dbReference>
<dbReference type="InterPro" id="IPR033756">
    <property type="entry name" value="YlxH/NBP35"/>
</dbReference>
<evidence type="ECO:0000313" key="11">
    <source>
        <dbReference type="EMBL" id="MFC6892548.1"/>
    </source>
</evidence>
<feature type="region of interest" description="Disordered" evidence="9">
    <location>
        <begin position="300"/>
        <end position="323"/>
    </location>
</feature>
<feature type="compositionally biased region" description="Basic and acidic residues" evidence="9">
    <location>
        <begin position="302"/>
        <end position="323"/>
    </location>
</feature>
<dbReference type="InterPro" id="IPR044304">
    <property type="entry name" value="NUBPL-like"/>
</dbReference>
<evidence type="ECO:0000256" key="1">
    <source>
        <dbReference type="ARBA" id="ARBA00022723"/>
    </source>
</evidence>
<dbReference type="InterPro" id="IPR019591">
    <property type="entry name" value="Mrp/NBP35_ATP-bd"/>
</dbReference>
<dbReference type="PANTHER" id="PTHR42961">
    <property type="entry name" value="IRON-SULFUR PROTEIN NUBPL"/>
    <property type="match status" value="1"/>
</dbReference>
<comment type="caution">
    <text evidence="11">The sequence shown here is derived from an EMBL/GenBank/DDBJ whole genome shotgun (WGS) entry which is preliminary data.</text>
</comment>
<feature type="domain" description="MIP18 family-like" evidence="10">
    <location>
        <begin position="11"/>
        <end position="65"/>
    </location>
</feature>
<sequence>MTVTEPDLIHRLTDVTDPMNDDDVVSLGLVNDVSIEGGTAEVSLAFNAPYSPAEIDVGDAIRGTIEDAGLEPELSAAVGADHGFDADVLPGVRNVIAVASGKGGVGKTTVAANLAAGLHDRGARVGILDADVHGPNVPRLLPTENEPGVMPDGEIVPPRSDGVMVMSADHMMPNDDDQPAVLRGPMVNNVMMKFITEVQWGRLDYLVVDLPPGTGDASLNLLQTLPVAGVVIVTTPQEMAVADARKGLRLFADHDAPVLGVVENMAAFRCPDCGDTHEVFGDGGADAIGEDYDVPVLSRLPVHPDFDTGSRDGPTIRDPESDVRSDLFDLTDAVADRVGAINRRKVAEHVGAREADGDGSGAGKGSDRDGGGHGRDGDHDRSDDDGRGGGGQYRSGHDHGPKGHACGAHGEPSAATGPK</sequence>
<feature type="region of interest" description="Disordered" evidence="9">
    <location>
        <begin position="349"/>
        <end position="419"/>
    </location>
</feature>
<dbReference type="InterPro" id="IPR034904">
    <property type="entry name" value="FSCA_dom_sf"/>
</dbReference>
<dbReference type="GO" id="GO:0046872">
    <property type="term" value="F:metal ion binding"/>
    <property type="evidence" value="ECO:0007669"/>
    <property type="project" value="UniProtKB-KW"/>
</dbReference>
<keyword evidence="2 8" id="KW-0547">Nucleotide-binding</keyword>
<dbReference type="HAMAP" id="MF_02040">
    <property type="entry name" value="Mrp_NBP35"/>
    <property type="match status" value="1"/>
</dbReference>
<comment type="subunit">
    <text evidence="8">Homodimer.</text>
</comment>
<keyword evidence="4 8" id="KW-0408">Iron</keyword>
<evidence type="ECO:0000256" key="8">
    <source>
        <dbReference type="HAMAP-Rule" id="MF_02040"/>
    </source>
</evidence>
<evidence type="ECO:0000256" key="5">
    <source>
        <dbReference type="ARBA" id="ARBA00023014"/>
    </source>
</evidence>
<keyword evidence="8" id="KW-0378">Hydrolase</keyword>
<comment type="function">
    <text evidence="6 8">Binds and transfers iron-sulfur (Fe-S) clusters to target apoproteins. Can hydrolyze ATP.</text>
</comment>
<dbReference type="GO" id="GO:0016887">
    <property type="term" value="F:ATP hydrolysis activity"/>
    <property type="evidence" value="ECO:0007669"/>
    <property type="project" value="UniProtKB-UniRule"/>
</dbReference>
<feature type="binding site" evidence="8">
    <location>
        <begin position="101"/>
        <end position="108"/>
    </location>
    <ligand>
        <name>ATP</name>
        <dbReference type="ChEBI" id="CHEBI:30616"/>
    </ligand>
</feature>
<evidence type="ECO:0000256" key="2">
    <source>
        <dbReference type="ARBA" id="ARBA00022741"/>
    </source>
</evidence>
<keyword evidence="3 8" id="KW-0067">ATP-binding</keyword>
<name>A0ABD5UTU8_9EURY</name>
<evidence type="ECO:0000256" key="3">
    <source>
        <dbReference type="ARBA" id="ARBA00022840"/>
    </source>
</evidence>
<accession>A0ABD5UTU8</accession>
<dbReference type="Gene3D" id="3.30.300.130">
    <property type="entry name" value="Fe-S cluster assembly (FSCA)"/>
    <property type="match status" value="1"/>
</dbReference>
<gene>
    <name evidence="11" type="ORF">ACFQE9_08000</name>
</gene>
<dbReference type="Gene3D" id="3.40.50.300">
    <property type="entry name" value="P-loop containing nucleotide triphosphate hydrolases"/>
    <property type="match status" value="1"/>
</dbReference>
<protein>
    <recommendedName>
        <fullName evidence="7 8">Iron-sulfur cluster carrier protein</fullName>
    </recommendedName>
</protein>
<evidence type="ECO:0000259" key="10">
    <source>
        <dbReference type="Pfam" id="PF01883"/>
    </source>
</evidence>
<dbReference type="GO" id="GO:0051536">
    <property type="term" value="F:iron-sulfur cluster binding"/>
    <property type="evidence" value="ECO:0007669"/>
    <property type="project" value="UniProtKB-UniRule"/>
</dbReference>
<evidence type="ECO:0000256" key="7">
    <source>
        <dbReference type="ARBA" id="ARBA00074706"/>
    </source>
</evidence>
<dbReference type="FunFam" id="3.40.50.300:FF:001119">
    <property type="entry name" value="Iron-sulfur cluster carrier protein"/>
    <property type="match status" value="1"/>
</dbReference>
<evidence type="ECO:0000256" key="9">
    <source>
        <dbReference type="SAM" id="MobiDB-lite"/>
    </source>
</evidence>
<keyword evidence="1 8" id="KW-0479">Metal-binding</keyword>
<dbReference type="CDD" id="cd02037">
    <property type="entry name" value="Mrp_NBP35"/>
    <property type="match status" value="1"/>
</dbReference>
<dbReference type="InterPro" id="IPR027417">
    <property type="entry name" value="P-loop_NTPase"/>
</dbReference>
<dbReference type="EMBL" id="JBHSXL010000006">
    <property type="protein sequence ID" value="MFC6892548.1"/>
    <property type="molecule type" value="Genomic_DNA"/>
</dbReference>
<dbReference type="Pfam" id="PF01883">
    <property type="entry name" value="FeS_assembly_P"/>
    <property type="match status" value="1"/>
</dbReference>
<dbReference type="RefSeq" id="WP_379742929.1">
    <property type="nucleotide sequence ID" value="NZ_JBHSVN010000001.1"/>
</dbReference>
<evidence type="ECO:0000313" key="12">
    <source>
        <dbReference type="Proteomes" id="UP001596296"/>
    </source>
</evidence>
<dbReference type="SUPFAM" id="SSF52540">
    <property type="entry name" value="P-loop containing nucleoside triphosphate hydrolases"/>
    <property type="match status" value="1"/>
</dbReference>
<dbReference type="InterPro" id="IPR002744">
    <property type="entry name" value="MIP18-like"/>
</dbReference>
<dbReference type="PROSITE" id="PS01215">
    <property type="entry name" value="MRP"/>
    <property type="match status" value="1"/>
</dbReference>